<sequence length="402" mass="44686">MKTRGTARRVLRRGAMGLGAALVLGTLFMVVDGYTAFGKRATGERRARMERSPQWKDGRFVNPQPLVNHYGEMFGGVLDTSPHASPEGPLDVEPIDPKRFQTPPASGLRVTWMGHSSQLVELDGLRILTDPVWSERVSPFTWAGPKRWFQPPIAMKDLPPIDAVVVSHDHYDHLDQPTMVALKEQTKAVFIVPLGVGAHLEYWGVPVDRIVELDWWERTKVGEVDIVATPARHASGRYLFDNDAKLWASYAFLGPTRRAWFSGDTGLFPAMKDIGEKLGPFDVTMIETGQYHRAWPDWHIGPEQAVLAHQMLRGQVMLPIHWALFGLAYHGWTEPAERVRAAATSASVTLLLPRPGQSVEPGAEPVREQWWPTLTWETAAQHPVLSTGMDGPITVSSPGGKP</sequence>
<evidence type="ECO:0000313" key="3">
    <source>
        <dbReference type="EMBL" id="SET87632.1"/>
    </source>
</evidence>
<name>A0A511TFD1_MYXFU</name>
<keyword evidence="2" id="KW-0378">Hydrolase</keyword>
<dbReference type="Proteomes" id="UP000321514">
    <property type="component" value="Unassembled WGS sequence"/>
</dbReference>
<dbReference type="STRING" id="1334629.MFUL124B02_22175"/>
<reference evidence="2 5" key="2">
    <citation type="submission" date="2019-07" db="EMBL/GenBank/DDBJ databases">
        <title>Whole genome shotgun sequence of Myxococcus fulvus NBRC 100333.</title>
        <authorList>
            <person name="Hosoyama A."/>
            <person name="Uohara A."/>
            <person name="Ohji S."/>
            <person name="Ichikawa N."/>
        </authorList>
    </citation>
    <scope>NUCLEOTIDE SEQUENCE [LARGE SCALE GENOMIC DNA]</scope>
    <source>
        <strain evidence="2 5">NBRC 100333</strain>
    </source>
</reference>
<evidence type="ECO:0000313" key="4">
    <source>
        <dbReference type="Proteomes" id="UP000183760"/>
    </source>
</evidence>
<dbReference type="EMBL" id="FOIB01000003">
    <property type="protein sequence ID" value="SET87632.1"/>
    <property type="molecule type" value="Genomic_DNA"/>
</dbReference>
<dbReference type="GO" id="GO:0005737">
    <property type="term" value="C:cytoplasm"/>
    <property type="evidence" value="ECO:0007669"/>
    <property type="project" value="TreeGrafter"/>
</dbReference>
<dbReference type="Gene3D" id="3.60.15.10">
    <property type="entry name" value="Ribonuclease Z/Hydroxyacylglutathione hydrolase-like"/>
    <property type="match status" value="1"/>
</dbReference>
<dbReference type="Proteomes" id="UP000183760">
    <property type="component" value="Unassembled WGS sequence"/>
</dbReference>
<dbReference type="SUPFAM" id="SSF56281">
    <property type="entry name" value="Metallo-hydrolase/oxidoreductase"/>
    <property type="match status" value="1"/>
</dbReference>
<gene>
    <name evidence="2" type="ORF">MFU01_79120</name>
    <name evidence="3" type="ORF">SAMN05443572_103619</name>
</gene>
<feature type="domain" description="Metallo-beta-lactamase" evidence="1">
    <location>
        <begin position="126"/>
        <end position="322"/>
    </location>
</feature>
<dbReference type="Pfam" id="PF12706">
    <property type="entry name" value="Lactamase_B_2"/>
    <property type="match status" value="1"/>
</dbReference>
<protein>
    <submittedName>
        <fullName evidence="3">L-ascorbate metabolism protein UlaG, beta-lactamase superfamily</fullName>
    </submittedName>
    <submittedName>
        <fullName evidence="2">MBL fold metallo-hydrolase</fullName>
    </submittedName>
</protein>
<dbReference type="RefSeq" id="WP_074952737.1">
    <property type="nucleotide sequence ID" value="NZ_BJXR01000070.1"/>
</dbReference>
<dbReference type="InterPro" id="IPR036866">
    <property type="entry name" value="RibonucZ/Hydroxyglut_hydro"/>
</dbReference>
<organism evidence="2 5">
    <name type="scientific">Myxococcus fulvus</name>
    <dbReference type="NCBI Taxonomy" id="33"/>
    <lineage>
        <taxon>Bacteria</taxon>
        <taxon>Pseudomonadati</taxon>
        <taxon>Myxococcota</taxon>
        <taxon>Myxococcia</taxon>
        <taxon>Myxococcales</taxon>
        <taxon>Cystobacterineae</taxon>
        <taxon>Myxococcaceae</taxon>
        <taxon>Myxococcus</taxon>
    </lineage>
</organism>
<proteinExistence type="predicted"/>
<evidence type="ECO:0000313" key="5">
    <source>
        <dbReference type="Proteomes" id="UP000321514"/>
    </source>
</evidence>
<dbReference type="GO" id="GO:0016787">
    <property type="term" value="F:hydrolase activity"/>
    <property type="evidence" value="ECO:0007669"/>
    <property type="project" value="UniProtKB-KW"/>
</dbReference>
<dbReference type="InterPro" id="IPR001279">
    <property type="entry name" value="Metallo-B-lactamas"/>
</dbReference>
<dbReference type="PANTHER" id="PTHR15032">
    <property type="entry name" value="N-ACYL-PHOSPHATIDYLETHANOLAMINE-HYDROLYZING PHOSPHOLIPASE D"/>
    <property type="match status" value="1"/>
</dbReference>
<dbReference type="EMBL" id="BJXR01000070">
    <property type="protein sequence ID" value="GEN12875.1"/>
    <property type="molecule type" value="Genomic_DNA"/>
</dbReference>
<keyword evidence="4" id="KW-1185">Reference proteome</keyword>
<accession>A0A511TFD1</accession>
<comment type="caution">
    <text evidence="2">The sequence shown here is derived from an EMBL/GenBank/DDBJ whole genome shotgun (WGS) entry which is preliminary data.</text>
</comment>
<dbReference type="AlphaFoldDB" id="A0A511TFD1"/>
<reference evidence="3 4" key="1">
    <citation type="submission" date="2016-10" db="EMBL/GenBank/DDBJ databases">
        <authorList>
            <person name="Varghese N."/>
            <person name="Submissions S."/>
        </authorList>
    </citation>
    <scope>NUCLEOTIDE SEQUENCE [LARGE SCALE GENOMIC DNA]</scope>
    <source>
        <strain evidence="3 4">DSM 16525</strain>
    </source>
</reference>
<dbReference type="PANTHER" id="PTHR15032:SF4">
    <property type="entry name" value="N-ACYL-PHOSPHATIDYLETHANOLAMINE-HYDROLYZING PHOSPHOLIPASE D"/>
    <property type="match status" value="1"/>
</dbReference>
<evidence type="ECO:0000259" key="1">
    <source>
        <dbReference type="Pfam" id="PF12706"/>
    </source>
</evidence>
<evidence type="ECO:0000313" key="2">
    <source>
        <dbReference type="EMBL" id="GEN12875.1"/>
    </source>
</evidence>
<dbReference type="OrthoDB" id="9805728at2"/>